<dbReference type="PANTHER" id="PTHR12526:SF640">
    <property type="entry name" value="COLANIC ACID BIOSYNTHESIS GLYCOSYLTRANSFERASE WCAL-RELATED"/>
    <property type="match status" value="1"/>
</dbReference>
<proteinExistence type="inferred from homology"/>
<name>A0A1W1XF13_9BACT</name>
<reference evidence="6 7" key="1">
    <citation type="submission" date="2017-04" db="EMBL/GenBank/DDBJ databases">
        <authorList>
            <person name="Afonso C.L."/>
            <person name="Miller P.J."/>
            <person name="Scott M.A."/>
            <person name="Spackman E."/>
            <person name="Goraichik I."/>
            <person name="Dimitrov K.M."/>
            <person name="Suarez D.L."/>
            <person name="Swayne D.E."/>
        </authorList>
    </citation>
    <scope>NUCLEOTIDE SEQUENCE [LARGE SCALE GENOMIC DNA]</scope>
    <source>
        <strain evidence="6 7">DSM 13146</strain>
    </source>
</reference>
<dbReference type="SUPFAM" id="SSF53756">
    <property type="entry name" value="UDP-Glycosyltransferase/glycogen phosphorylase"/>
    <property type="match status" value="1"/>
</dbReference>
<evidence type="ECO:0000256" key="3">
    <source>
        <dbReference type="ARBA" id="ARBA00022679"/>
    </source>
</evidence>
<gene>
    <name evidence="6" type="ORF">SAMN02746041_01461</name>
</gene>
<comment type="similarity">
    <text evidence="1">Belongs to the glycosyltransferase group 1 family. Glycosyltransferase 4 subfamily.</text>
</comment>
<dbReference type="Gene3D" id="3.40.50.2000">
    <property type="entry name" value="Glycogen Phosphorylase B"/>
    <property type="match status" value="2"/>
</dbReference>
<dbReference type="Proteomes" id="UP000192783">
    <property type="component" value="Unassembled WGS sequence"/>
</dbReference>
<dbReference type="CDD" id="cd03801">
    <property type="entry name" value="GT4_PimA-like"/>
    <property type="match status" value="1"/>
</dbReference>
<organism evidence="6 7">
    <name type="scientific">Desulfacinum hydrothermale DSM 13146</name>
    <dbReference type="NCBI Taxonomy" id="1121390"/>
    <lineage>
        <taxon>Bacteria</taxon>
        <taxon>Pseudomonadati</taxon>
        <taxon>Thermodesulfobacteriota</taxon>
        <taxon>Syntrophobacteria</taxon>
        <taxon>Syntrophobacterales</taxon>
        <taxon>Syntrophobacteraceae</taxon>
        <taxon>Desulfacinum</taxon>
    </lineage>
</organism>
<evidence type="ECO:0000259" key="5">
    <source>
        <dbReference type="Pfam" id="PF13439"/>
    </source>
</evidence>
<dbReference type="PANTHER" id="PTHR12526">
    <property type="entry name" value="GLYCOSYLTRANSFERASE"/>
    <property type="match status" value="1"/>
</dbReference>
<dbReference type="InterPro" id="IPR028098">
    <property type="entry name" value="Glyco_trans_4-like_N"/>
</dbReference>
<dbReference type="Pfam" id="PF13439">
    <property type="entry name" value="Glyco_transf_4"/>
    <property type="match status" value="1"/>
</dbReference>
<accession>A0A1W1XF13</accession>
<protein>
    <submittedName>
        <fullName evidence="6">Glycosyltransferase involved in cell wall bisynthesis</fullName>
    </submittedName>
</protein>
<evidence type="ECO:0000313" key="6">
    <source>
        <dbReference type="EMBL" id="SMC22447.1"/>
    </source>
</evidence>
<keyword evidence="7" id="KW-1185">Reference proteome</keyword>
<sequence>MRRLRGIVGKLTAEARRFDVVYVNSKKALLFGALAARRARRPLIWHQRDAMLTPRTLPMRARLSESLLVHLLNRYASRVISVSQASADTLIAAGGRPDLPIVIHNGLDPSRYAQPVDPAAVRRSAGLPLDVALIGCFGRLTRWKGQAVLIDALAHLPEAHVALVGGAFFGESDYEADLRSRVDRLGLTGRVHFLGHRDDVPALMRAVDVVAHPSTEFDPCPRVVLEALHSEAPLVATAVGGVPELVEDGVSGLLVPPNDAPALASALERVLRDRDLAARLAAAGRERALCHFTLDRVVREVERVIGETIGAAN</sequence>
<feature type="domain" description="Glycosyltransferase subfamily 4-like N-terminal" evidence="5">
    <location>
        <begin position="12"/>
        <end position="111"/>
    </location>
</feature>
<evidence type="ECO:0000256" key="1">
    <source>
        <dbReference type="ARBA" id="ARBA00009481"/>
    </source>
</evidence>
<keyword evidence="3 6" id="KW-0808">Transferase</keyword>
<evidence type="ECO:0000259" key="4">
    <source>
        <dbReference type="Pfam" id="PF00534"/>
    </source>
</evidence>
<dbReference type="InterPro" id="IPR001296">
    <property type="entry name" value="Glyco_trans_1"/>
</dbReference>
<dbReference type="STRING" id="1121390.SAMN02746041_01461"/>
<dbReference type="GO" id="GO:0016757">
    <property type="term" value="F:glycosyltransferase activity"/>
    <property type="evidence" value="ECO:0007669"/>
    <property type="project" value="UniProtKB-KW"/>
</dbReference>
<dbReference type="AlphaFoldDB" id="A0A1W1XF13"/>
<evidence type="ECO:0000256" key="2">
    <source>
        <dbReference type="ARBA" id="ARBA00022676"/>
    </source>
</evidence>
<dbReference type="Pfam" id="PF00534">
    <property type="entry name" value="Glycos_transf_1"/>
    <property type="match status" value="1"/>
</dbReference>
<feature type="domain" description="Glycosyl transferase family 1" evidence="4">
    <location>
        <begin position="122"/>
        <end position="287"/>
    </location>
</feature>
<dbReference type="EMBL" id="FWXF01000006">
    <property type="protein sequence ID" value="SMC22447.1"/>
    <property type="molecule type" value="Genomic_DNA"/>
</dbReference>
<evidence type="ECO:0000313" key="7">
    <source>
        <dbReference type="Proteomes" id="UP000192783"/>
    </source>
</evidence>
<keyword evidence="2" id="KW-0328">Glycosyltransferase</keyword>